<dbReference type="Proteomes" id="UP000256970">
    <property type="component" value="Unassembled WGS sequence"/>
</dbReference>
<keyword evidence="1" id="KW-0175">Coiled coil</keyword>
<keyword evidence="4" id="KW-1185">Reference proteome</keyword>
<evidence type="ECO:0000313" key="3">
    <source>
        <dbReference type="EMBL" id="SZX63832.1"/>
    </source>
</evidence>
<accession>A0A383VGG9</accession>
<evidence type="ECO:0000313" key="4">
    <source>
        <dbReference type="Proteomes" id="UP000256970"/>
    </source>
</evidence>
<organism evidence="3 4">
    <name type="scientific">Tetradesmus obliquus</name>
    <name type="common">Green alga</name>
    <name type="synonym">Acutodesmus obliquus</name>
    <dbReference type="NCBI Taxonomy" id="3088"/>
    <lineage>
        <taxon>Eukaryota</taxon>
        <taxon>Viridiplantae</taxon>
        <taxon>Chlorophyta</taxon>
        <taxon>core chlorophytes</taxon>
        <taxon>Chlorophyceae</taxon>
        <taxon>CS clade</taxon>
        <taxon>Sphaeropleales</taxon>
        <taxon>Scenedesmaceae</taxon>
        <taxon>Tetradesmus</taxon>
    </lineage>
</organism>
<evidence type="ECO:0000256" key="2">
    <source>
        <dbReference type="SAM" id="MobiDB-lite"/>
    </source>
</evidence>
<protein>
    <submittedName>
        <fullName evidence="3">Uncharacterized protein</fullName>
    </submittedName>
</protein>
<sequence>MLSTIKQQVVDNVAERVYSKKLAVVQGELEGYACKLDGFQRALQELEMQLAEKELQVAMLKSIIRDSEDTAVLQQQLAEALQQNAQLLQKLQHLSAAHSSTSSTPQPHGRYSLQEQQTPTWQMMQVAMLRKALTVANMRLTAAGMMPVAATSDLLQDEGCDVLPFVASDQTDALASHTPAAYQCAPPRMPSTGCSSISSSRAAASSSQQGSRVTATSPDLAPLCLLRRLSGVNSAEEGTHTPLAAEADRCSASSRCSSPAELPEPAAAAAAAHEAPAAARASGTKTSTAGSVGSRCACGSRWCRSSGSCCSSASKQASRATSSAAGAAAVASDDGELSEDEELQHGCVYVDQGWQSSAEAPVMHNPLFLLGSPSSSPQRVVVPAVGR</sequence>
<proteinExistence type="predicted"/>
<dbReference type="AlphaFoldDB" id="A0A383VGG9"/>
<feature type="compositionally biased region" description="Low complexity" evidence="2">
    <location>
        <begin position="195"/>
        <end position="207"/>
    </location>
</feature>
<evidence type="ECO:0000256" key="1">
    <source>
        <dbReference type="SAM" id="Coils"/>
    </source>
</evidence>
<name>A0A383VGG9_TETOB</name>
<gene>
    <name evidence="3" type="ORF">BQ4739_LOCUS4376</name>
</gene>
<feature type="region of interest" description="Disordered" evidence="2">
    <location>
        <begin position="193"/>
        <end position="215"/>
    </location>
</feature>
<reference evidence="3 4" key="1">
    <citation type="submission" date="2016-10" db="EMBL/GenBank/DDBJ databases">
        <authorList>
            <person name="Cai Z."/>
        </authorList>
    </citation>
    <scope>NUCLEOTIDE SEQUENCE [LARGE SCALE GENOMIC DNA]</scope>
</reference>
<feature type="coiled-coil region" evidence="1">
    <location>
        <begin position="29"/>
        <end position="97"/>
    </location>
</feature>
<dbReference type="EMBL" id="FNXT01000347">
    <property type="protein sequence ID" value="SZX63832.1"/>
    <property type="molecule type" value="Genomic_DNA"/>
</dbReference>